<feature type="region of interest" description="Disordered" evidence="1">
    <location>
        <begin position="925"/>
        <end position="990"/>
    </location>
</feature>
<feature type="region of interest" description="Disordered" evidence="1">
    <location>
        <begin position="95"/>
        <end position="118"/>
    </location>
</feature>
<proteinExistence type="predicted"/>
<feature type="region of interest" description="Disordered" evidence="1">
    <location>
        <begin position="625"/>
        <end position="646"/>
    </location>
</feature>
<feature type="region of interest" description="Disordered" evidence="1">
    <location>
        <begin position="836"/>
        <end position="908"/>
    </location>
</feature>
<evidence type="ECO:0000256" key="1">
    <source>
        <dbReference type="SAM" id="MobiDB-lite"/>
    </source>
</evidence>
<dbReference type="SUPFAM" id="SSF48452">
    <property type="entry name" value="TPR-like"/>
    <property type="match status" value="1"/>
</dbReference>
<feature type="region of interest" description="Disordered" evidence="1">
    <location>
        <begin position="388"/>
        <end position="410"/>
    </location>
</feature>
<feature type="compositionally biased region" description="Low complexity" evidence="1">
    <location>
        <begin position="43"/>
        <end position="54"/>
    </location>
</feature>
<feature type="compositionally biased region" description="Basic and acidic residues" evidence="1">
    <location>
        <begin position="954"/>
        <end position="969"/>
    </location>
</feature>
<dbReference type="InterPro" id="IPR011990">
    <property type="entry name" value="TPR-like_helical_dom_sf"/>
</dbReference>
<feature type="compositionally biased region" description="Low complexity" evidence="1">
    <location>
        <begin position="884"/>
        <end position="893"/>
    </location>
</feature>
<feature type="region of interest" description="Disordered" evidence="1">
    <location>
        <begin position="685"/>
        <end position="772"/>
    </location>
</feature>
<accession>A0A0L6VKA1</accession>
<dbReference type="OrthoDB" id="2507513at2759"/>
<feature type="compositionally biased region" description="Low complexity" evidence="1">
    <location>
        <begin position="843"/>
        <end position="860"/>
    </location>
</feature>
<name>A0A0L6VKA1_9BASI</name>
<evidence type="ECO:0000313" key="3">
    <source>
        <dbReference type="Proteomes" id="UP000037035"/>
    </source>
</evidence>
<feature type="region of interest" description="Disordered" evidence="1">
    <location>
        <begin position="35"/>
        <end position="65"/>
    </location>
</feature>
<keyword evidence="3" id="KW-1185">Reference proteome</keyword>
<feature type="compositionally biased region" description="Low complexity" evidence="1">
    <location>
        <begin position="1172"/>
        <end position="1185"/>
    </location>
</feature>
<feature type="compositionally biased region" description="Polar residues" evidence="1">
    <location>
        <begin position="930"/>
        <end position="953"/>
    </location>
</feature>
<gene>
    <name evidence="2" type="ORF">VP01_1439g3</name>
</gene>
<dbReference type="STRING" id="27349.A0A0L6VKA1"/>
<reference evidence="2 3" key="1">
    <citation type="submission" date="2015-08" db="EMBL/GenBank/DDBJ databases">
        <title>Next Generation Sequencing and Analysis of the Genome of Puccinia sorghi L Schw, the Causal Agent of Maize Common Rust.</title>
        <authorList>
            <person name="Rochi L."/>
            <person name="Burguener G."/>
            <person name="Darino M."/>
            <person name="Turjanski A."/>
            <person name="Kreff E."/>
            <person name="Dieguez M.J."/>
            <person name="Sacco F."/>
        </authorList>
    </citation>
    <scope>NUCLEOTIDE SEQUENCE [LARGE SCALE GENOMIC DNA]</scope>
    <source>
        <strain evidence="2 3">RO10H11247</strain>
    </source>
</reference>
<dbReference type="Proteomes" id="UP000037035">
    <property type="component" value="Unassembled WGS sequence"/>
</dbReference>
<feature type="compositionally biased region" description="Polar residues" evidence="1">
    <location>
        <begin position="395"/>
        <end position="409"/>
    </location>
</feature>
<dbReference type="EMBL" id="LAVV01004887">
    <property type="protein sequence ID" value="KNZ61193.1"/>
    <property type="molecule type" value="Genomic_DNA"/>
</dbReference>
<sequence>MVPVDQASQAVVLPHSPPFAPTTPAPLFFEQDHHHTKKGFSHQDLLPPLDQIQPPTSPNQPTHQHPSILSAFHQVEHQSDRPNLLPALIPAVSTSLPSPSCSSSNNTVSGSNSSSSSSVYSSAKTIIKPPPISFIPSLRRSSNQAQPSISAILNQDPESNLAGRRLELEERSDWDTRTGRSDALAMRLNPNSTGLPFLRDGGRDRWGNRWGIENHVLSPVISPSTTCTSQPTPQQQEPPLQMPSYSPSKNPHRFHVINSLSPSNQTTTSHSITSTQSEQSPIHHMHHSGTVSKPAPEPDPHTTPTENHSAHTHHQHAIRLIKRNKTKTHISNRQRDLDVANRQMSKRIEKERRDQMIRARDEIVAKLMENPSDAKLVRDLGKLYLRFNEPDQNDRQSNSSRVLRNNKATPRSEPSLKLAIHYLEQSIQIDNRDPLSWLFLGRAWSLLLAYPTEHQNEREQRLLNSSLAFRKAIHISSNFANPGLQNIRQTNRFRLAYAEHLESLHQYKDAAGVLQDGLGIDGTDVECWWELGRVMELWSLDDLESQSTVTKQERVERMRCACEAYRKATELDPDDAIIRQGRSDGERTLQTLTAELQAEKELEAKSIEAKEDIRLTAERVRGLNLSPVANNAPPSSSTKPQQITHNPSVLALKKLVAELREIPAFGEKAPPLTVTTPVQPGVETAKQSFQEPPTNSPAPSATSANRSRPTTGENLRSPLSRLNGLPHATHDNAPTLPPISQALQPTNPIRDPTQIASPKDLSPSSTQSQSQEDVKVMLMNLRTGSVEPPLEFNLEDEQPSATRAMRNERHLYSYQPPSPSALPTSMMQSLSARLGTPKAHLISSPKSSASSNSRSCSNGSQKATEWQQRRMNSQSDPAESGFTAHQPSSSIPHSPAPPCHSPAQDGPRAPMAQLTEIVKATPATLRESDSNLPSQQHAELVSPTGNNLPAHSQYNRDHSFPRDQPDRRQPNGQHVGVSPPSLPNPAACFSPLSQHVTVHPQPAGSPPPPQIPPRPASLCSHARLPDWRASYALSANKDSGHYQSALGSFSHQGHINRPNSSSFLSPKSPPRISTLPGYLHSPPTSPLNIQANPAYNYPLIDAHLQCQFIALPSLSSPSVLAILDIDLKRKEELKEIKKQIRKADEWAERRRRSVIEELRRVCTPVNGHSDHQGSSSHSRSISRGRQPSEMENMKAVDHSRAGHDANIGHQNRHFNPLESVGYKTYKAALKTASLPKRSASTPPELNQSHRHAPINASAGKQGLVYSEAGLSGDEHQQDVVMKERALCSSSVRPDHHQYSSYPPRNLVNELDKLGPAGFAINGFDHFDYSVVASTPIASDSSSMTCCSPLFLFLPMNSCNSGVCDYWLVYPNNTGPVMLNGSVLNQAPPLGLAKHVSKGGVFRNA</sequence>
<feature type="region of interest" description="Disordered" evidence="1">
    <location>
        <begin position="1164"/>
        <end position="1192"/>
    </location>
</feature>
<feature type="compositionally biased region" description="Low complexity" evidence="1">
    <location>
        <begin position="697"/>
        <end position="709"/>
    </location>
</feature>
<feature type="compositionally biased region" description="Polar residues" evidence="1">
    <location>
        <begin position="762"/>
        <end position="771"/>
    </location>
</feature>
<feature type="compositionally biased region" description="Low complexity" evidence="1">
    <location>
        <begin position="625"/>
        <end position="637"/>
    </location>
</feature>
<feature type="compositionally biased region" description="Polar residues" evidence="1">
    <location>
        <begin position="861"/>
        <end position="877"/>
    </location>
</feature>
<feature type="compositionally biased region" description="Low complexity" evidence="1">
    <location>
        <begin position="222"/>
        <end position="244"/>
    </location>
</feature>
<evidence type="ECO:0000313" key="2">
    <source>
        <dbReference type="EMBL" id="KNZ61193.1"/>
    </source>
</evidence>
<organism evidence="2 3">
    <name type="scientific">Puccinia sorghi</name>
    <dbReference type="NCBI Taxonomy" id="27349"/>
    <lineage>
        <taxon>Eukaryota</taxon>
        <taxon>Fungi</taxon>
        <taxon>Dikarya</taxon>
        <taxon>Basidiomycota</taxon>
        <taxon>Pucciniomycotina</taxon>
        <taxon>Pucciniomycetes</taxon>
        <taxon>Pucciniales</taxon>
        <taxon>Pucciniaceae</taxon>
        <taxon>Puccinia</taxon>
    </lineage>
</organism>
<comment type="caution">
    <text evidence="2">The sequence shown here is derived from an EMBL/GenBank/DDBJ whole genome shotgun (WGS) entry which is preliminary data.</text>
</comment>
<feature type="region of interest" description="Disordered" evidence="1">
    <location>
        <begin position="220"/>
        <end position="317"/>
    </location>
</feature>
<dbReference type="Gene3D" id="1.25.40.10">
    <property type="entry name" value="Tetratricopeptide repeat domain"/>
    <property type="match status" value="1"/>
</dbReference>
<protein>
    <submittedName>
        <fullName evidence="2">Uncharacterized protein</fullName>
    </submittedName>
</protein>
<feature type="compositionally biased region" description="Low complexity" evidence="1">
    <location>
        <begin position="263"/>
        <end position="280"/>
    </location>
</feature>
<dbReference type="VEuPathDB" id="FungiDB:VP01_1439g3"/>